<dbReference type="Proteomes" id="UP000053424">
    <property type="component" value="Unassembled WGS sequence"/>
</dbReference>
<dbReference type="HOGENOM" id="CLU_1917310_0_0_1"/>
<keyword evidence="2" id="KW-1185">Reference proteome</keyword>
<sequence>MLHHHLPFVHYRLDAQDCQNHNILIISCTSYLNFVGGIHKRLPRFPISRAVSLLLNSLSRRTPQDLWYVTCSTNGTRRKALVLTSSKQNDANRGSLPTPTLPCHPPQLGWHHYILKICKSERRGPDSSMAHV</sequence>
<evidence type="ECO:0000313" key="2">
    <source>
        <dbReference type="Proteomes" id="UP000053424"/>
    </source>
</evidence>
<name>A0A0C3CLN0_HEBCY</name>
<accession>A0A0C3CLN0</accession>
<organism evidence="1 2">
    <name type="scientific">Hebeloma cylindrosporum</name>
    <dbReference type="NCBI Taxonomy" id="76867"/>
    <lineage>
        <taxon>Eukaryota</taxon>
        <taxon>Fungi</taxon>
        <taxon>Dikarya</taxon>
        <taxon>Basidiomycota</taxon>
        <taxon>Agaricomycotina</taxon>
        <taxon>Agaricomycetes</taxon>
        <taxon>Agaricomycetidae</taxon>
        <taxon>Agaricales</taxon>
        <taxon>Agaricineae</taxon>
        <taxon>Hymenogastraceae</taxon>
        <taxon>Hebeloma</taxon>
    </lineage>
</organism>
<dbReference type="EMBL" id="KN831773">
    <property type="protein sequence ID" value="KIM44656.1"/>
    <property type="molecule type" value="Genomic_DNA"/>
</dbReference>
<reference evidence="2" key="2">
    <citation type="submission" date="2015-01" db="EMBL/GenBank/DDBJ databases">
        <title>Evolutionary Origins and Diversification of the Mycorrhizal Mutualists.</title>
        <authorList>
            <consortium name="DOE Joint Genome Institute"/>
            <consortium name="Mycorrhizal Genomics Consortium"/>
            <person name="Kohler A."/>
            <person name="Kuo A."/>
            <person name="Nagy L.G."/>
            <person name="Floudas D."/>
            <person name="Copeland A."/>
            <person name="Barry K.W."/>
            <person name="Cichocki N."/>
            <person name="Veneault-Fourrey C."/>
            <person name="LaButti K."/>
            <person name="Lindquist E.A."/>
            <person name="Lipzen A."/>
            <person name="Lundell T."/>
            <person name="Morin E."/>
            <person name="Murat C."/>
            <person name="Riley R."/>
            <person name="Ohm R."/>
            <person name="Sun H."/>
            <person name="Tunlid A."/>
            <person name="Henrissat B."/>
            <person name="Grigoriev I.V."/>
            <person name="Hibbett D.S."/>
            <person name="Martin F."/>
        </authorList>
    </citation>
    <scope>NUCLEOTIDE SEQUENCE [LARGE SCALE GENOMIC DNA]</scope>
    <source>
        <strain evidence="2">h7</strain>
    </source>
</reference>
<evidence type="ECO:0000313" key="1">
    <source>
        <dbReference type="EMBL" id="KIM44656.1"/>
    </source>
</evidence>
<proteinExistence type="predicted"/>
<gene>
    <name evidence="1" type="ORF">M413DRAFT_358677</name>
</gene>
<reference evidence="1 2" key="1">
    <citation type="submission" date="2014-04" db="EMBL/GenBank/DDBJ databases">
        <authorList>
            <consortium name="DOE Joint Genome Institute"/>
            <person name="Kuo A."/>
            <person name="Gay G."/>
            <person name="Dore J."/>
            <person name="Kohler A."/>
            <person name="Nagy L.G."/>
            <person name="Floudas D."/>
            <person name="Copeland A."/>
            <person name="Barry K.W."/>
            <person name="Cichocki N."/>
            <person name="Veneault-Fourrey C."/>
            <person name="LaButti K."/>
            <person name="Lindquist E.A."/>
            <person name="Lipzen A."/>
            <person name="Lundell T."/>
            <person name="Morin E."/>
            <person name="Murat C."/>
            <person name="Sun H."/>
            <person name="Tunlid A."/>
            <person name="Henrissat B."/>
            <person name="Grigoriev I.V."/>
            <person name="Hibbett D.S."/>
            <person name="Martin F."/>
            <person name="Nordberg H.P."/>
            <person name="Cantor M.N."/>
            <person name="Hua S.X."/>
        </authorList>
    </citation>
    <scope>NUCLEOTIDE SEQUENCE [LARGE SCALE GENOMIC DNA]</scope>
    <source>
        <strain evidence="2">h7</strain>
    </source>
</reference>
<dbReference type="AlphaFoldDB" id="A0A0C3CLN0"/>
<protein>
    <submittedName>
        <fullName evidence="1">Uncharacterized protein</fullName>
    </submittedName>
</protein>